<keyword evidence="1" id="KW-0812">Transmembrane</keyword>
<feature type="transmembrane region" description="Helical" evidence="1">
    <location>
        <begin position="59"/>
        <end position="83"/>
    </location>
</feature>
<feature type="transmembrane region" description="Helical" evidence="1">
    <location>
        <begin position="134"/>
        <end position="159"/>
    </location>
</feature>
<dbReference type="EMBL" id="JBHUFD010000005">
    <property type="protein sequence ID" value="MFD1873824.1"/>
    <property type="molecule type" value="Genomic_DNA"/>
</dbReference>
<sequence length="262" mass="27607">MPPATRQLAFTAICLYLAAYLLTIVLHEVGHAVMALAVGDHPILYNTSVSNTNKLLSGTAHGLIAAAGPVVSLLQGAILLLLLRRNERVGPSALFWLYMSVFGLINFFGYWMIAPLAKGADTGQIVALLHVPTAVQWAVAAGSLWCLLLLMGSTAPLFLRQLPAAVQADLGAKTSGMRALLLWPWLVGSVVLVLLALPAPHPAIIANMFASPMVLSRAYRRALASPVVPTTAIGALGSPWALALAVLVLAVGFKLLGRGIAW</sequence>
<keyword evidence="1" id="KW-0472">Membrane</keyword>
<reference evidence="3" key="1">
    <citation type="journal article" date="2019" name="Int. J. Syst. Evol. Microbiol.">
        <title>The Global Catalogue of Microorganisms (GCM) 10K type strain sequencing project: providing services to taxonomists for standard genome sequencing and annotation.</title>
        <authorList>
            <consortium name="The Broad Institute Genomics Platform"/>
            <consortium name="The Broad Institute Genome Sequencing Center for Infectious Disease"/>
            <person name="Wu L."/>
            <person name="Ma J."/>
        </authorList>
    </citation>
    <scope>NUCLEOTIDE SEQUENCE [LARGE SCALE GENOMIC DNA]</scope>
    <source>
        <strain evidence="3">CGMCC 1.15795</strain>
    </source>
</reference>
<evidence type="ECO:0000313" key="2">
    <source>
        <dbReference type="EMBL" id="MFD1873824.1"/>
    </source>
</evidence>
<protein>
    <recommendedName>
        <fullName evidence="4">Peptidase M50</fullName>
    </recommendedName>
</protein>
<keyword evidence="1" id="KW-1133">Transmembrane helix</keyword>
<evidence type="ECO:0000256" key="1">
    <source>
        <dbReference type="SAM" id="Phobius"/>
    </source>
</evidence>
<comment type="caution">
    <text evidence="2">The sequence shown here is derived from an EMBL/GenBank/DDBJ whole genome shotgun (WGS) entry which is preliminary data.</text>
</comment>
<dbReference type="Proteomes" id="UP001597197">
    <property type="component" value="Unassembled WGS sequence"/>
</dbReference>
<evidence type="ECO:0000313" key="3">
    <source>
        <dbReference type="Proteomes" id="UP001597197"/>
    </source>
</evidence>
<proteinExistence type="predicted"/>
<evidence type="ECO:0008006" key="4">
    <source>
        <dbReference type="Google" id="ProtNLM"/>
    </source>
</evidence>
<dbReference type="RefSeq" id="WP_382315055.1">
    <property type="nucleotide sequence ID" value="NZ_JBHUFD010000005.1"/>
</dbReference>
<keyword evidence="3" id="KW-1185">Reference proteome</keyword>
<accession>A0ABW4QW58</accession>
<feature type="transmembrane region" description="Helical" evidence="1">
    <location>
        <begin position="95"/>
        <end position="114"/>
    </location>
</feature>
<gene>
    <name evidence="2" type="ORF">ACFSDX_15365</name>
</gene>
<name>A0ABW4QW58_9BACT</name>
<organism evidence="2 3">
    <name type="scientific">Hymenobacter bucti</name>
    <dbReference type="NCBI Taxonomy" id="1844114"/>
    <lineage>
        <taxon>Bacteria</taxon>
        <taxon>Pseudomonadati</taxon>
        <taxon>Bacteroidota</taxon>
        <taxon>Cytophagia</taxon>
        <taxon>Cytophagales</taxon>
        <taxon>Hymenobacteraceae</taxon>
        <taxon>Hymenobacter</taxon>
    </lineage>
</organism>
<feature type="transmembrane region" description="Helical" evidence="1">
    <location>
        <begin position="231"/>
        <end position="253"/>
    </location>
</feature>
<feature type="transmembrane region" description="Helical" evidence="1">
    <location>
        <begin position="180"/>
        <end position="197"/>
    </location>
</feature>